<evidence type="ECO:0000256" key="1">
    <source>
        <dbReference type="SAM" id="MobiDB-lite"/>
    </source>
</evidence>
<keyword evidence="2" id="KW-1133">Transmembrane helix</keyword>
<dbReference type="EMBL" id="CADCTR010001368">
    <property type="protein sequence ID" value="CAA9292869.1"/>
    <property type="molecule type" value="Genomic_DNA"/>
</dbReference>
<feature type="non-terminal residue" evidence="3">
    <location>
        <position position="662"/>
    </location>
</feature>
<keyword evidence="2" id="KW-0812">Transmembrane</keyword>
<dbReference type="Gene3D" id="2.60.120.260">
    <property type="entry name" value="Galactose-binding domain-like"/>
    <property type="match status" value="1"/>
</dbReference>
<gene>
    <name evidence="3" type="ORF">AVDCRST_MAG93-4035</name>
</gene>
<protein>
    <submittedName>
        <fullName evidence="3">Uncharacterized protein</fullName>
    </submittedName>
</protein>
<feature type="region of interest" description="Disordered" evidence="1">
    <location>
        <begin position="45"/>
        <end position="72"/>
    </location>
</feature>
<keyword evidence="2" id="KW-0472">Membrane</keyword>
<name>A0A6J4K0U2_9CHLR</name>
<feature type="transmembrane region" description="Helical" evidence="2">
    <location>
        <begin position="21"/>
        <end position="40"/>
    </location>
</feature>
<organism evidence="3">
    <name type="scientific">uncultured Chloroflexia bacterium</name>
    <dbReference type="NCBI Taxonomy" id="1672391"/>
    <lineage>
        <taxon>Bacteria</taxon>
        <taxon>Bacillati</taxon>
        <taxon>Chloroflexota</taxon>
        <taxon>Chloroflexia</taxon>
        <taxon>environmental samples</taxon>
    </lineage>
</organism>
<evidence type="ECO:0000256" key="2">
    <source>
        <dbReference type="SAM" id="Phobius"/>
    </source>
</evidence>
<feature type="compositionally biased region" description="Polar residues" evidence="1">
    <location>
        <begin position="50"/>
        <end position="72"/>
    </location>
</feature>
<accession>A0A6J4K0U2</accession>
<evidence type="ECO:0000313" key="3">
    <source>
        <dbReference type="EMBL" id="CAA9292869.1"/>
    </source>
</evidence>
<proteinExistence type="predicted"/>
<sequence>MTGIKGVILVGRTGFPRAYQNIFLLVLLLSGALLVAKVFLSPNQLAPEPTKTSAPQTGIPRTQATTEQASVRVSTDDGLKLSLGTDGSIVKLNDGSRSLPMLPVSGGFSMRMVGEEPNLLPNPSLETDADSNNIPDGWQFSGVAARPRSVVGTAHSGTRSVKITTRATANSGMFSTTVTVKPYRNYTAAAWFRSENVLPTSAWLGNPPVRVRDASPAQIKVEQLTRSGKVIDTHVAFGYTNTSGWNRQAVGIKALGKTRKLRVSGQIYKGSGTVWFDDLYVGQLISDTVRPLTSATTSGSDGKVHQHADLADEHLAFDATYTPAKDYIRLDATVSDTAKEDVSATDKAFQITYSLPVNAVGWQWDDHPRKSRVITPGVPFKLNSIQVPEPSRYPFATVHDDSSAVTVAMPLNVPRFAKLQYDSRRGLSITFDLGVSKAAKKLKGKATFTILLFKSDPSWGMRAAIKKYYDIHPQSFVRRTDPRREGFWFVRPSLEVLDNPKTPEDESTAYGLGLNMVSLGTDSTISHKVWGIDYLAWANKRNVYTSAYNHHSGFFAPRCQAEQRRCELLTYQEAIGKLRQDSVATPASLERTRLRDESQATLISASRDMNGRLRYTNYQNKFGAFNKYYQNPDPDLSDGMDWSAAAQKHQMEYAIQLARKSG</sequence>
<reference evidence="3" key="1">
    <citation type="submission" date="2020-02" db="EMBL/GenBank/DDBJ databases">
        <authorList>
            <person name="Meier V. D."/>
        </authorList>
    </citation>
    <scope>NUCLEOTIDE SEQUENCE</scope>
    <source>
        <strain evidence="3">AVDCRST_MAG93</strain>
    </source>
</reference>
<dbReference type="AlphaFoldDB" id="A0A6J4K0U2"/>